<dbReference type="FunFam" id="3.30.70.270:FF:000001">
    <property type="entry name" value="Diguanylate cyclase domain protein"/>
    <property type="match status" value="1"/>
</dbReference>
<gene>
    <name evidence="4" type="ORF">SAMN05216452_3959</name>
</gene>
<dbReference type="Gene3D" id="3.30.70.270">
    <property type="match status" value="1"/>
</dbReference>
<dbReference type="Pfam" id="PF00990">
    <property type="entry name" value="GGDEF"/>
    <property type="match status" value="1"/>
</dbReference>
<dbReference type="GO" id="GO:0071111">
    <property type="term" value="F:cyclic-guanylate-specific phosphodiesterase activity"/>
    <property type="evidence" value="ECO:0007669"/>
    <property type="project" value="InterPro"/>
</dbReference>
<sequence length="659" mass="72382">MQLSADIARKVVEALSSPRTGLADPKLLRLLFQHDAAQQRLVVRWGMWAAVLSYMAYGVFDWFLFPDIADQLVFARCAIGISFLAVIEFGVRRGASLAVMHLVAAAAIVVGAVGWLLLALETSHQQALSHFVAFGIVFVLGANLFFNFRFMLSAISSTVIAVVFIAATLYTLQIGLTARIVIAALFVNCLVFSLYLSWRLGVERYWTFLEALQAKSQAHAAVKKGDELHRIAHTDPLTGLRNRRAITSAFAELHESCVRDGKELGVVLIDVDHFKRFNDRLGHQAGDDCLIRVAQTLEAAADANEAIVGRYGGEEFLVLRRVSGSDELRELAQEFCRVVEELEIYHPDRGDGIDIVTISAGASQTLEDGASELQEVLQEADRALYISKFTGRSRVTVYDPQIVDADHSNESLAGLLAHAIERQCISVVYQPIVQLGTGEVLGYEALMRLKGSNGRLVKPDVFIPVAEQNGAIVELGAWVFEQACADVARYKLTGIVAVNISAVQLKAPGFALRVAEMLARHGLAPRQFALELSERGDILGQSQAAQAVEQLRSLGVQIWLDDFGTGYAGIDCLRRFDLDIVKIDRSFLPERQCAQDVRMLEGMIQLLRSLGRTVLVEGVETEEQKALLEELDVDLIQGFLIGRPQPVGEIVGIENSEVA</sequence>
<dbReference type="InterPro" id="IPR050706">
    <property type="entry name" value="Cyclic-di-GMP_PDE-like"/>
</dbReference>
<dbReference type="InterPro" id="IPR043128">
    <property type="entry name" value="Rev_trsase/Diguanyl_cyclase"/>
</dbReference>
<feature type="transmembrane region" description="Helical" evidence="1">
    <location>
        <begin position="152"/>
        <end position="172"/>
    </location>
</feature>
<organism evidence="4 5">
    <name type="scientific">Nitratireductor aquibiodomus</name>
    <dbReference type="NCBI Taxonomy" id="204799"/>
    <lineage>
        <taxon>Bacteria</taxon>
        <taxon>Pseudomonadati</taxon>
        <taxon>Pseudomonadota</taxon>
        <taxon>Alphaproteobacteria</taxon>
        <taxon>Hyphomicrobiales</taxon>
        <taxon>Phyllobacteriaceae</taxon>
        <taxon>Nitratireductor</taxon>
    </lineage>
</organism>
<keyword evidence="1" id="KW-1133">Transmembrane helix</keyword>
<protein>
    <submittedName>
        <fullName evidence="4">Diguanylate cyclase/phosphodiesterase</fullName>
    </submittedName>
</protein>
<keyword evidence="1" id="KW-0812">Transmembrane</keyword>
<feature type="domain" description="GGDEF" evidence="3">
    <location>
        <begin position="262"/>
        <end position="400"/>
    </location>
</feature>
<dbReference type="SUPFAM" id="SSF55073">
    <property type="entry name" value="Nucleotide cyclase"/>
    <property type="match status" value="1"/>
</dbReference>
<dbReference type="AlphaFoldDB" id="A0A1H4Q6V8"/>
<keyword evidence="1" id="KW-0472">Membrane</keyword>
<keyword evidence="5" id="KW-1185">Reference proteome</keyword>
<dbReference type="SMART" id="SM00267">
    <property type="entry name" value="GGDEF"/>
    <property type="match status" value="1"/>
</dbReference>
<dbReference type="Gene3D" id="3.20.20.450">
    <property type="entry name" value="EAL domain"/>
    <property type="match status" value="1"/>
</dbReference>
<dbReference type="PROSITE" id="PS50883">
    <property type="entry name" value="EAL"/>
    <property type="match status" value="1"/>
</dbReference>
<accession>A0A1H4Q6V8</accession>
<feature type="transmembrane region" description="Helical" evidence="1">
    <location>
        <begin position="126"/>
        <end position="145"/>
    </location>
</feature>
<dbReference type="PROSITE" id="PS50887">
    <property type="entry name" value="GGDEF"/>
    <property type="match status" value="1"/>
</dbReference>
<dbReference type="RefSeq" id="WP_025029393.1">
    <property type="nucleotide sequence ID" value="NZ_FNSL01000002.1"/>
</dbReference>
<dbReference type="CDD" id="cd01949">
    <property type="entry name" value="GGDEF"/>
    <property type="match status" value="1"/>
</dbReference>
<evidence type="ECO:0000256" key="1">
    <source>
        <dbReference type="SAM" id="Phobius"/>
    </source>
</evidence>
<feature type="transmembrane region" description="Helical" evidence="1">
    <location>
        <begin position="98"/>
        <end position="120"/>
    </location>
</feature>
<reference evidence="5" key="1">
    <citation type="submission" date="2016-10" db="EMBL/GenBank/DDBJ databases">
        <authorList>
            <person name="Varghese N."/>
            <person name="Submissions S."/>
        </authorList>
    </citation>
    <scope>NUCLEOTIDE SEQUENCE [LARGE SCALE GENOMIC DNA]</scope>
    <source>
        <strain evidence="5">ES.061</strain>
    </source>
</reference>
<dbReference type="NCBIfam" id="TIGR00254">
    <property type="entry name" value="GGDEF"/>
    <property type="match status" value="1"/>
</dbReference>
<evidence type="ECO:0000259" key="2">
    <source>
        <dbReference type="PROSITE" id="PS50883"/>
    </source>
</evidence>
<name>A0A1H4Q6V8_9HYPH</name>
<dbReference type="InterPro" id="IPR035919">
    <property type="entry name" value="EAL_sf"/>
</dbReference>
<dbReference type="EMBL" id="FNSL01000002">
    <property type="protein sequence ID" value="SEC15351.1"/>
    <property type="molecule type" value="Genomic_DNA"/>
</dbReference>
<dbReference type="InterPro" id="IPR000160">
    <property type="entry name" value="GGDEF_dom"/>
</dbReference>
<dbReference type="PANTHER" id="PTHR33121:SF70">
    <property type="entry name" value="SIGNALING PROTEIN YKOW"/>
    <property type="match status" value="1"/>
</dbReference>
<dbReference type="SMART" id="SM00052">
    <property type="entry name" value="EAL"/>
    <property type="match status" value="1"/>
</dbReference>
<evidence type="ECO:0000259" key="3">
    <source>
        <dbReference type="PROSITE" id="PS50887"/>
    </source>
</evidence>
<dbReference type="Pfam" id="PF00563">
    <property type="entry name" value="EAL"/>
    <property type="match status" value="1"/>
</dbReference>
<dbReference type="SUPFAM" id="SSF141868">
    <property type="entry name" value="EAL domain-like"/>
    <property type="match status" value="1"/>
</dbReference>
<dbReference type="CDD" id="cd01948">
    <property type="entry name" value="EAL"/>
    <property type="match status" value="1"/>
</dbReference>
<dbReference type="PANTHER" id="PTHR33121">
    <property type="entry name" value="CYCLIC DI-GMP PHOSPHODIESTERASE PDEF"/>
    <property type="match status" value="1"/>
</dbReference>
<dbReference type="InterPro" id="IPR001633">
    <property type="entry name" value="EAL_dom"/>
</dbReference>
<dbReference type="Proteomes" id="UP000199064">
    <property type="component" value="Unassembled WGS sequence"/>
</dbReference>
<dbReference type="InterPro" id="IPR029787">
    <property type="entry name" value="Nucleotide_cyclase"/>
</dbReference>
<evidence type="ECO:0000313" key="5">
    <source>
        <dbReference type="Proteomes" id="UP000199064"/>
    </source>
</evidence>
<feature type="transmembrane region" description="Helical" evidence="1">
    <location>
        <begin position="41"/>
        <end position="60"/>
    </location>
</feature>
<feature type="transmembrane region" description="Helical" evidence="1">
    <location>
        <begin position="178"/>
        <end position="198"/>
    </location>
</feature>
<proteinExistence type="predicted"/>
<feature type="domain" description="EAL" evidence="2">
    <location>
        <begin position="409"/>
        <end position="658"/>
    </location>
</feature>
<evidence type="ECO:0000313" key="4">
    <source>
        <dbReference type="EMBL" id="SEC15351.1"/>
    </source>
</evidence>